<dbReference type="GO" id="GO:0005840">
    <property type="term" value="C:ribosome"/>
    <property type="evidence" value="ECO:0007669"/>
    <property type="project" value="UniProtKB-KW"/>
</dbReference>
<evidence type="ECO:0000256" key="1">
    <source>
        <dbReference type="ARBA" id="ARBA00010592"/>
    </source>
</evidence>
<sequence>MVAEPGQIAIILAGRYKGKRVIVLKEMSNNLLLVTGPFRLNGVPVRRVNRAYVILTRTKIDISGVDVAKFDDAYFKKDAKKAEKSEEAFFESHGKKLPKKAEKFLQDQKVLDAALLPKIKAVPMMKAYLKSSFSVTAIRPHQMRF</sequence>
<keyword evidence="3" id="KW-0687">Ribonucleoprotein</keyword>
<dbReference type="PANTHER" id="PTHR10715">
    <property type="entry name" value="60S RIBOSOMAL PROTEIN L6"/>
    <property type="match status" value="1"/>
</dbReference>
<gene>
    <name evidence="4" type="ORF">PAPYR_9642</name>
</gene>
<proteinExistence type="inferred from homology"/>
<organism evidence="4 5">
    <name type="scientific">Paratrimastix pyriformis</name>
    <dbReference type="NCBI Taxonomy" id="342808"/>
    <lineage>
        <taxon>Eukaryota</taxon>
        <taxon>Metamonada</taxon>
        <taxon>Preaxostyla</taxon>
        <taxon>Paratrimastigidae</taxon>
        <taxon>Paratrimastix</taxon>
    </lineage>
</organism>
<dbReference type="InterPro" id="IPR008991">
    <property type="entry name" value="Translation_prot_SH3-like_sf"/>
</dbReference>
<comment type="caution">
    <text evidence="4">The sequence shown here is derived from an EMBL/GenBank/DDBJ whole genome shotgun (WGS) entry which is preliminary data.</text>
</comment>
<dbReference type="Proteomes" id="UP001141327">
    <property type="component" value="Unassembled WGS sequence"/>
</dbReference>
<dbReference type="Gene3D" id="2.30.30.30">
    <property type="match status" value="1"/>
</dbReference>
<evidence type="ECO:0000256" key="2">
    <source>
        <dbReference type="ARBA" id="ARBA00022980"/>
    </source>
</evidence>
<accession>A0ABQ8UDH0</accession>
<comment type="similarity">
    <text evidence="1">Belongs to the eukaryotic ribosomal protein eL6 family.</text>
</comment>
<keyword evidence="5" id="KW-1185">Reference proteome</keyword>
<dbReference type="SUPFAM" id="SSF50104">
    <property type="entry name" value="Translation proteins SH3-like domain"/>
    <property type="match status" value="1"/>
</dbReference>
<reference evidence="4" key="1">
    <citation type="journal article" date="2022" name="bioRxiv">
        <title>Genomics of Preaxostyla Flagellates Illuminates Evolutionary Transitions and the Path Towards Mitochondrial Loss.</title>
        <authorList>
            <person name="Novak L.V.F."/>
            <person name="Treitli S.C."/>
            <person name="Pyrih J."/>
            <person name="Halakuc P."/>
            <person name="Pipaliya S.V."/>
            <person name="Vacek V."/>
            <person name="Brzon O."/>
            <person name="Soukal P."/>
            <person name="Eme L."/>
            <person name="Dacks J.B."/>
            <person name="Karnkowska A."/>
            <person name="Elias M."/>
            <person name="Hampl V."/>
        </authorList>
    </citation>
    <scope>NUCLEOTIDE SEQUENCE</scope>
    <source>
        <strain evidence="4">RCP-MX</strain>
    </source>
</reference>
<dbReference type="PANTHER" id="PTHR10715:SF0">
    <property type="entry name" value="LARGE RIBOSOMAL SUBUNIT PROTEIN EL6"/>
    <property type="match status" value="1"/>
</dbReference>
<evidence type="ECO:0000313" key="5">
    <source>
        <dbReference type="Proteomes" id="UP001141327"/>
    </source>
</evidence>
<evidence type="ECO:0000256" key="3">
    <source>
        <dbReference type="ARBA" id="ARBA00023274"/>
    </source>
</evidence>
<protein>
    <submittedName>
        <fullName evidence="4">60S ribosomal protein L6-B</fullName>
    </submittedName>
</protein>
<dbReference type="CDD" id="cd13156">
    <property type="entry name" value="KOW_RPL6"/>
    <property type="match status" value="1"/>
</dbReference>
<dbReference type="InterPro" id="IPR000915">
    <property type="entry name" value="60S_ribosomal_eL6"/>
</dbReference>
<name>A0ABQ8UDH0_9EUKA</name>
<dbReference type="Pfam" id="PF01159">
    <property type="entry name" value="Ribosomal_L6e"/>
    <property type="match status" value="1"/>
</dbReference>
<evidence type="ECO:0000313" key="4">
    <source>
        <dbReference type="EMBL" id="KAJ4455420.1"/>
    </source>
</evidence>
<dbReference type="EMBL" id="JAPMOS010000108">
    <property type="protein sequence ID" value="KAJ4455420.1"/>
    <property type="molecule type" value="Genomic_DNA"/>
</dbReference>
<keyword evidence="2 4" id="KW-0689">Ribosomal protein</keyword>
<dbReference type="InterPro" id="IPR014722">
    <property type="entry name" value="Rib_uL2_dom2"/>
</dbReference>
<dbReference type="InterPro" id="IPR041997">
    <property type="entry name" value="Ribosomal_eL6_KOW"/>
</dbReference>